<dbReference type="SUPFAM" id="SSF57756">
    <property type="entry name" value="Retrovirus zinc finger-like domains"/>
    <property type="match status" value="1"/>
</dbReference>
<keyword evidence="1" id="KW-0863">Zinc-finger</keyword>
<proteinExistence type="predicted"/>
<evidence type="ECO:0000313" key="5">
    <source>
        <dbReference type="Proteomes" id="UP000716291"/>
    </source>
</evidence>
<dbReference type="InterPro" id="IPR001878">
    <property type="entry name" value="Znf_CCHC"/>
</dbReference>
<accession>A0A9P6WWL4</accession>
<comment type="caution">
    <text evidence="4">The sequence shown here is derived from an EMBL/GenBank/DDBJ whole genome shotgun (WGS) entry which is preliminary data.</text>
</comment>
<evidence type="ECO:0000259" key="3">
    <source>
        <dbReference type="PROSITE" id="PS50158"/>
    </source>
</evidence>
<feature type="domain" description="CCHC-type" evidence="3">
    <location>
        <begin position="146"/>
        <end position="161"/>
    </location>
</feature>
<evidence type="ECO:0000256" key="2">
    <source>
        <dbReference type="SAM" id="MobiDB-lite"/>
    </source>
</evidence>
<dbReference type="PROSITE" id="PS50158">
    <property type="entry name" value="ZF_CCHC"/>
    <property type="match status" value="1"/>
</dbReference>
<dbReference type="OrthoDB" id="2242037at2759"/>
<evidence type="ECO:0000256" key="1">
    <source>
        <dbReference type="PROSITE-ProRule" id="PRU00047"/>
    </source>
</evidence>
<dbReference type="EMBL" id="JAANQT010004350">
    <property type="protein sequence ID" value="KAG1299444.1"/>
    <property type="molecule type" value="Genomic_DNA"/>
</dbReference>
<keyword evidence="1" id="KW-0862">Zinc</keyword>
<keyword evidence="1" id="KW-0479">Metal-binding</keyword>
<gene>
    <name evidence="4" type="ORF">G6F64_012849</name>
</gene>
<protein>
    <recommendedName>
        <fullName evidence="3">CCHC-type domain-containing protein</fullName>
    </recommendedName>
</protein>
<feature type="compositionally biased region" description="Low complexity" evidence="2">
    <location>
        <begin position="162"/>
        <end position="180"/>
    </location>
</feature>
<feature type="region of interest" description="Disordered" evidence="2">
    <location>
        <begin position="159"/>
        <end position="189"/>
    </location>
</feature>
<dbReference type="GO" id="GO:0003676">
    <property type="term" value="F:nucleic acid binding"/>
    <property type="evidence" value="ECO:0007669"/>
    <property type="project" value="InterPro"/>
</dbReference>
<dbReference type="Proteomes" id="UP000716291">
    <property type="component" value="Unassembled WGS sequence"/>
</dbReference>
<dbReference type="InterPro" id="IPR036875">
    <property type="entry name" value="Znf_CCHC_sf"/>
</dbReference>
<sequence length="189" mass="21609">MEDETSKISFLIASVHESIAYELEKEGRQSTKFAEVVDKAIEIGQLQHKYHKLTYSKERRVTFSLEYANDINQENVMNASVKSTGTDVTLNSVPNSMDKAVQDLANQMRELQIRLVQMKEQQTQPPRNQYYTSRPPFNSERRPVICWTCGKEGHPSRFCPDNSNGMGNNQNNIYENNKNGDMGNGQGRQ</sequence>
<dbReference type="GO" id="GO:0008270">
    <property type="term" value="F:zinc ion binding"/>
    <property type="evidence" value="ECO:0007669"/>
    <property type="project" value="UniProtKB-KW"/>
</dbReference>
<evidence type="ECO:0000313" key="4">
    <source>
        <dbReference type="EMBL" id="KAG1299444.1"/>
    </source>
</evidence>
<dbReference type="AlphaFoldDB" id="A0A9P6WWL4"/>
<reference evidence="4" key="1">
    <citation type="journal article" date="2020" name="Microb. Genom.">
        <title>Genetic diversity of clinical and environmental Mucorales isolates obtained from an investigation of mucormycosis cases among solid organ transplant recipients.</title>
        <authorList>
            <person name="Nguyen M.H."/>
            <person name="Kaul D."/>
            <person name="Muto C."/>
            <person name="Cheng S.J."/>
            <person name="Richter R.A."/>
            <person name="Bruno V.M."/>
            <person name="Liu G."/>
            <person name="Beyhan S."/>
            <person name="Sundermann A.J."/>
            <person name="Mounaud S."/>
            <person name="Pasculle A.W."/>
            <person name="Nierman W.C."/>
            <person name="Driscoll E."/>
            <person name="Cumbie R."/>
            <person name="Clancy C.J."/>
            <person name="Dupont C.L."/>
        </authorList>
    </citation>
    <scope>NUCLEOTIDE SEQUENCE</scope>
    <source>
        <strain evidence="4">GL11</strain>
    </source>
</reference>
<name>A0A9P6WWL4_RHIOR</name>
<keyword evidence="5" id="KW-1185">Reference proteome</keyword>
<organism evidence="4 5">
    <name type="scientific">Rhizopus oryzae</name>
    <name type="common">Mucormycosis agent</name>
    <name type="synonym">Rhizopus arrhizus var. delemar</name>
    <dbReference type="NCBI Taxonomy" id="64495"/>
    <lineage>
        <taxon>Eukaryota</taxon>
        <taxon>Fungi</taxon>
        <taxon>Fungi incertae sedis</taxon>
        <taxon>Mucoromycota</taxon>
        <taxon>Mucoromycotina</taxon>
        <taxon>Mucoromycetes</taxon>
        <taxon>Mucorales</taxon>
        <taxon>Mucorineae</taxon>
        <taxon>Rhizopodaceae</taxon>
        <taxon>Rhizopus</taxon>
    </lineage>
</organism>